<keyword evidence="6" id="KW-0489">Methyltransferase</keyword>
<dbReference type="InterPro" id="IPR013785">
    <property type="entry name" value="Aldolase_TIM"/>
</dbReference>
<dbReference type="Pfam" id="PF21016">
    <property type="entry name" value="RlmN_N"/>
    <property type="match status" value="1"/>
</dbReference>
<sequence length="339" mass="38332">MKDTPKIELIKQILEESGEKTFRLAQIRKQIYQSSAASFDKMTDISLGLRQKLSSKIPNLLSLTVATTTNNTNTQKILFLTANKHPVETVFMDYNGHTTICISTHSGCPLGCEFCATGKMPSSKSLNVDEITDQILHFVKLGKRPDNIVIMGMGEPLINPDIFNVLDVLTSKDYFGYGQRHISISTVGIVPNLIKLNKTYPQINLAFSMHSPFDEEREKLMPINKAYPLDDVFSALNKHVKLNKRKIFVSYIMLKNVNDSDSHANEIARLINKQGDSKYLFHVNLIKFHKYEQSIFTPSDNEKIRRFSIMLKRLGINNTIRKDFGEEIKGACGQLAGSK</sequence>
<evidence type="ECO:0000256" key="11">
    <source>
        <dbReference type="ARBA" id="ARBA00023014"/>
    </source>
</evidence>
<dbReference type="InterPro" id="IPR048641">
    <property type="entry name" value="RlmN_N"/>
</dbReference>
<dbReference type="CDD" id="cd01335">
    <property type="entry name" value="Radical_SAM"/>
    <property type="match status" value="1"/>
</dbReference>
<dbReference type="SUPFAM" id="SSF102114">
    <property type="entry name" value="Radical SAM enzymes"/>
    <property type="match status" value="1"/>
</dbReference>
<dbReference type="Gene3D" id="3.20.20.70">
    <property type="entry name" value="Aldolase class I"/>
    <property type="match status" value="1"/>
</dbReference>
<comment type="subcellular location">
    <subcellularLocation>
        <location evidence="2">Cytoplasm</location>
    </subcellularLocation>
</comment>
<proteinExistence type="predicted"/>
<evidence type="ECO:0000256" key="1">
    <source>
        <dbReference type="ARBA" id="ARBA00001966"/>
    </source>
</evidence>
<evidence type="ECO:0000313" key="13">
    <source>
        <dbReference type="EMBL" id="NMB69903.1"/>
    </source>
</evidence>
<keyword evidence="8" id="KW-0949">S-adenosyl-L-methionine</keyword>
<dbReference type="GO" id="GO:0070475">
    <property type="term" value="P:rRNA base methylation"/>
    <property type="evidence" value="ECO:0007669"/>
    <property type="project" value="TreeGrafter"/>
</dbReference>
<evidence type="ECO:0000256" key="2">
    <source>
        <dbReference type="ARBA" id="ARBA00004496"/>
    </source>
</evidence>
<evidence type="ECO:0000256" key="8">
    <source>
        <dbReference type="ARBA" id="ARBA00022691"/>
    </source>
</evidence>
<dbReference type="SFLD" id="SFLDG01062">
    <property type="entry name" value="methyltransferase_(Class_A)"/>
    <property type="match status" value="1"/>
</dbReference>
<keyword evidence="4" id="KW-0963">Cytoplasm</keyword>
<dbReference type="SMART" id="SM00729">
    <property type="entry name" value="Elp3"/>
    <property type="match status" value="1"/>
</dbReference>
<dbReference type="InterPro" id="IPR006638">
    <property type="entry name" value="Elp3/MiaA/NifB-like_rSAM"/>
</dbReference>
<feature type="domain" description="Radical SAM core" evidence="12">
    <location>
        <begin position="94"/>
        <end position="327"/>
    </location>
</feature>
<dbReference type="Proteomes" id="UP000526033">
    <property type="component" value="Unassembled WGS sequence"/>
</dbReference>
<dbReference type="GO" id="GO:0046872">
    <property type="term" value="F:metal ion binding"/>
    <property type="evidence" value="ECO:0007669"/>
    <property type="project" value="UniProtKB-KW"/>
</dbReference>
<name>A0A7X9DKG0_UNCKA</name>
<evidence type="ECO:0000256" key="6">
    <source>
        <dbReference type="ARBA" id="ARBA00022603"/>
    </source>
</evidence>
<evidence type="ECO:0000256" key="4">
    <source>
        <dbReference type="ARBA" id="ARBA00022490"/>
    </source>
</evidence>
<evidence type="ECO:0000256" key="3">
    <source>
        <dbReference type="ARBA" id="ARBA00022485"/>
    </source>
</evidence>
<evidence type="ECO:0000256" key="9">
    <source>
        <dbReference type="ARBA" id="ARBA00022723"/>
    </source>
</evidence>
<keyword evidence="10" id="KW-0408">Iron</keyword>
<comment type="caution">
    <text evidence="13">The sequence shown here is derived from an EMBL/GenBank/DDBJ whole genome shotgun (WGS) entry which is preliminary data.</text>
</comment>
<dbReference type="EMBL" id="JAAZNL010000017">
    <property type="protein sequence ID" value="NMB69903.1"/>
    <property type="molecule type" value="Genomic_DNA"/>
</dbReference>
<organism evidence="13 14">
    <name type="scientific">candidate division WWE3 bacterium</name>
    <dbReference type="NCBI Taxonomy" id="2053526"/>
    <lineage>
        <taxon>Bacteria</taxon>
        <taxon>Katanobacteria</taxon>
    </lineage>
</organism>
<dbReference type="GO" id="GO:0030488">
    <property type="term" value="P:tRNA methylation"/>
    <property type="evidence" value="ECO:0007669"/>
    <property type="project" value="TreeGrafter"/>
</dbReference>
<comment type="cofactor">
    <cofactor evidence="1">
        <name>[4Fe-4S] cluster</name>
        <dbReference type="ChEBI" id="CHEBI:49883"/>
    </cofactor>
</comment>
<keyword evidence="11" id="KW-0411">Iron-sulfur</keyword>
<evidence type="ECO:0000256" key="7">
    <source>
        <dbReference type="ARBA" id="ARBA00022679"/>
    </source>
</evidence>
<evidence type="ECO:0000259" key="12">
    <source>
        <dbReference type="PROSITE" id="PS51918"/>
    </source>
</evidence>
<dbReference type="GO" id="GO:0005737">
    <property type="term" value="C:cytoplasm"/>
    <property type="evidence" value="ECO:0007669"/>
    <property type="project" value="UniProtKB-SubCell"/>
</dbReference>
<keyword evidence="7" id="KW-0808">Transferase</keyword>
<dbReference type="InterPro" id="IPR007197">
    <property type="entry name" value="rSAM"/>
</dbReference>
<dbReference type="AlphaFoldDB" id="A0A7X9DKG0"/>
<keyword evidence="5" id="KW-0698">rRNA processing</keyword>
<evidence type="ECO:0000256" key="10">
    <source>
        <dbReference type="ARBA" id="ARBA00023004"/>
    </source>
</evidence>
<dbReference type="SFLD" id="SFLDF00275">
    <property type="entry name" value="adenosine_C2_methyltransferase"/>
    <property type="match status" value="1"/>
</dbReference>
<accession>A0A7X9DKG0</accession>
<dbReference type="PANTHER" id="PTHR30544:SF5">
    <property type="entry name" value="RADICAL SAM CORE DOMAIN-CONTAINING PROTEIN"/>
    <property type="match status" value="1"/>
</dbReference>
<protein>
    <submittedName>
        <fullName evidence="13">Radical SAM protein</fullName>
    </submittedName>
</protein>
<dbReference type="InterPro" id="IPR058240">
    <property type="entry name" value="rSAM_sf"/>
</dbReference>
<keyword evidence="3" id="KW-0004">4Fe-4S</keyword>
<dbReference type="PANTHER" id="PTHR30544">
    <property type="entry name" value="23S RRNA METHYLTRANSFERASE"/>
    <property type="match status" value="1"/>
</dbReference>
<dbReference type="InterPro" id="IPR040072">
    <property type="entry name" value="Methyltransferase_A"/>
</dbReference>
<gene>
    <name evidence="13" type="ORF">GYA27_01735</name>
</gene>
<evidence type="ECO:0000256" key="5">
    <source>
        <dbReference type="ARBA" id="ARBA00022552"/>
    </source>
</evidence>
<reference evidence="13 14" key="1">
    <citation type="journal article" date="2020" name="Biotechnol. Biofuels">
        <title>New insights from the biogas microbiome by comprehensive genome-resolved metagenomics of nearly 1600 species originating from multiple anaerobic digesters.</title>
        <authorList>
            <person name="Campanaro S."/>
            <person name="Treu L."/>
            <person name="Rodriguez-R L.M."/>
            <person name="Kovalovszki A."/>
            <person name="Ziels R.M."/>
            <person name="Maus I."/>
            <person name="Zhu X."/>
            <person name="Kougias P.G."/>
            <person name="Basile A."/>
            <person name="Luo G."/>
            <person name="Schluter A."/>
            <person name="Konstantinidis K.T."/>
            <person name="Angelidaki I."/>
        </authorList>
    </citation>
    <scope>NUCLEOTIDE SEQUENCE [LARGE SCALE GENOMIC DNA]</scope>
    <source>
        <strain evidence="13">AS27yjCOA_165</strain>
    </source>
</reference>
<dbReference type="GO" id="GO:0008173">
    <property type="term" value="F:RNA methyltransferase activity"/>
    <property type="evidence" value="ECO:0007669"/>
    <property type="project" value="InterPro"/>
</dbReference>
<keyword evidence="9" id="KW-0479">Metal-binding</keyword>
<dbReference type="InterPro" id="IPR004383">
    <property type="entry name" value="rRNA_lsu_MTrfase_RlmN/Cfr"/>
</dbReference>
<dbReference type="PIRSF" id="PIRSF006004">
    <property type="entry name" value="CHP00048"/>
    <property type="match status" value="1"/>
</dbReference>
<dbReference type="GO" id="GO:0051539">
    <property type="term" value="F:4 iron, 4 sulfur cluster binding"/>
    <property type="evidence" value="ECO:0007669"/>
    <property type="project" value="UniProtKB-KW"/>
</dbReference>
<dbReference type="Gene3D" id="1.10.150.530">
    <property type="match status" value="1"/>
</dbReference>
<dbReference type="Pfam" id="PF04055">
    <property type="entry name" value="Radical_SAM"/>
    <property type="match status" value="1"/>
</dbReference>
<dbReference type="SFLD" id="SFLDS00029">
    <property type="entry name" value="Radical_SAM"/>
    <property type="match status" value="1"/>
</dbReference>
<dbReference type="PROSITE" id="PS51918">
    <property type="entry name" value="RADICAL_SAM"/>
    <property type="match status" value="1"/>
</dbReference>
<evidence type="ECO:0000313" key="14">
    <source>
        <dbReference type="Proteomes" id="UP000526033"/>
    </source>
</evidence>